<sequence length="90" mass="10951">MSANVRSDHSPTLDTIRMVEDFIKEHSGEYRRRALWERLPRKVMYQTFKKIIEYLLESNKIAIDARGRVCWIYDPEFTRWYLARENLRIG</sequence>
<organism evidence="1 2">
    <name type="scientific">Methanoculleus bourgensis</name>
    <dbReference type="NCBI Taxonomy" id="83986"/>
    <lineage>
        <taxon>Archaea</taxon>
        <taxon>Methanobacteriati</taxon>
        <taxon>Methanobacteriota</taxon>
        <taxon>Stenosarchaea group</taxon>
        <taxon>Methanomicrobia</taxon>
        <taxon>Methanomicrobiales</taxon>
        <taxon>Methanomicrobiaceae</taxon>
        <taxon>Methanoculleus</taxon>
    </lineage>
</organism>
<dbReference type="RefSeq" id="WP_062261865.1">
    <property type="nucleotide sequence ID" value="NZ_JAHAVR010000006.1"/>
</dbReference>
<dbReference type="KEGG" id="mema:MMAB1_0614"/>
<reference evidence="1 2" key="1">
    <citation type="submission" date="2016-01" db="EMBL/GenBank/DDBJ databases">
        <authorList>
            <person name="Manzoor S."/>
        </authorList>
    </citation>
    <scope>NUCLEOTIDE SEQUENCE [LARGE SCALE GENOMIC DNA]</scope>
    <source>
        <strain evidence="1">Methanoculleus sp MAB1</strain>
    </source>
</reference>
<dbReference type="Proteomes" id="UP000069850">
    <property type="component" value="Chromosome 1"/>
</dbReference>
<dbReference type="AlphaFoldDB" id="A0A0X3BIP9"/>
<accession>A0A0X3BIP9</accession>
<dbReference type="EMBL" id="LT158599">
    <property type="protein sequence ID" value="CVK31831.1"/>
    <property type="molecule type" value="Genomic_DNA"/>
</dbReference>
<evidence type="ECO:0000313" key="1">
    <source>
        <dbReference type="EMBL" id="CVK31831.1"/>
    </source>
</evidence>
<evidence type="ECO:0000313" key="2">
    <source>
        <dbReference type="Proteomes" id="UP000069850"/>
    </source>
</evidence>
<protein>
    <submittedName>
        <fullName evidence="1">Uncharacterized protein</fullName>
    </submittedName>
</protein>
<gene>
    <name evidence="1" type="ORF">MMAB1_0614</name>
</gene>
<dbReference type="OrthoDB" id="116925at2157"/>
<proteinExistence type="predicted"/>
<name>A0A0X3BIP9_9EURY</name>
<dbReference type="GeneID" id="27136656"/>